<evidence type="ECO:0000256" key="2">
    <source>
        <dbReference type="ARBA" id="ARBA00022723"/>
    </source>
</evidence>
<dbReference type="AlphaFoldDB" id="G8BR39"/>
<feature type="repeat" description="CHCR" evidence="7">
    <location>
        <begin position="621"/>
        <end position="772"/>
    </location>
</feature>
<dbReference type="SUPFAM" id="SSF50978">
    <property type="entry name" value="WD40 repeat-like"/>
    <property type="match status" value="1"/>
</dbReference>
<evidence type="ECO:0000259" key="10">
    <source>
        <dbReference type="Pfam" id="PF26148"/>
    </source>
</evidence>
<dbReference type="GO" id="GO:0042144">
    <property type="term" value="P:vacuole fusion, non-autophagic"/>
    <property type="evidence" value="ECO:0007669"/>
    <property type="project" value="EnsemblFungi"/>
</dbReference>
<evidence type="ECO:0000256" key="6">
    <source>
        <dbReference type="ARBA" id="ARBA00029433"/>
    </source>
</evidence>
<dbReference type="PANTHER" id="PTHR23323:SF26">
    <property type="entry name" value="VACUOLAR PROTEIN SORTING-ASSOCIATED PROTEIN 18 HOMOLOG"/>
    <property type="match status" value="1"/>
</dbReference>
<evidence type="ECO:0000256" key="4">
    <source>
        <dbReference type="ARBA" id="ARBA00022833"/>
    </source>
</evidence>
<dbReference type="InterPro" id="IPR036322">
    <property type="entry name" value="WD40_repeat_dom_sf"/>
</dbReference>
<reference evidence="11 12" key="1">
    <citation type="journal article" date="2011" name="Proc. Natl. Acad. Sci. U.S.A.">
        <title>Evolutionary erosion of yeast sex chromosomes by mating-type switching accidents.</title>
        <authorList>
            <person name="Gordon J.L."/>
            <person name="Armisen D."/>
            <person name="Proux-Wera E."/>
            <person name="Oheigeartaigh S.S."/>
            <person name="Byrne K.P."/>
            <person name="Wolfe K.H."/>
        </authorList>
    </citation>
    <scope>NUCLEOTIDE SEQUENCE [LARGE SCALE GENOMIC DNA]</scope>
    <source>
        <strain evidence="12">ATCC 24235 / CBS 4417 / NBRC 1672 / NRRL Y-8282 / UCD 70-5</strain>
    </source>
</reference>
<dbReference type="GO" id="GO:0030674">
    <property type="term" value="F:protein-macromolecule adaptor activity"/>
    <property type="evidence" value="ECO:0007669"/>
    <property type="project" value="EnsemblFungi"/>
</dbReference>
<dbReference type="KEGG" id="tpf:TPHA_0C00580"/>
<feature type="domain" description="Pep3/Vps18 beta-propeller" evidence="9">
    <location>
        <begin position="16"/>
        <end position="374"/>
    </location>
</feature>
<dbReference type="Proteomes" id="UP000005666">
    <property type="component" value="Chromosome 3"/>
</dbReference>
<keyword evidence="4" id="KW-0862">Zinc</keyword>
<feature type="domain" description="Pep3/Vps18 RING C-terminal" evidence="10">
    <location>
        <begin position="869"/>
        <end position="956"/>
    </location>
</feature>
<gene>
    <name evidence="11" type="primary">TPHA0C00580</name>
    <name evidence="11" type="ordered locus">TPHA_0C00580</name>
</gene>
<name>G8BR39_TETPH</name>
<dbReference type="GeneID" id="11533459"/>
<dbReference type="GO" id="GO:0007032">
    <property type="term" value="P:endosome organization"/>
    <property type="evidence" value="ECO:0007669"/>
    <property type="project" value="TreeGrafter"/>
</dbReference>
<dbReference type="Gene3D" id="3.30.40.10">
    <property type="entry name" value="Zinc/RING finger domain, C3HC4 (zinc finger)"/>
    <property type="match status" value="1"/>
</dbReference>
<evidence type="ECO:0000256" key="3">
    <source>
        <dbReference type="ARBA" id="ARBA00022771"/>
    </source>
</evidence>
<keyword evidence="2" id="KW-0479">Metal-binding</keyword>
<evidence type="ECO:0000256" key="5">
    <source>
        <dbReference type="ARBA" id="ARBA00023136"/>
    </source>
</evidence>
<dbReference type="InterPro" id="IPR058919">
    <property type="entry name" value="Pep3/Vps18_RING_C"/>
</dbReference>
<dbReference type="Pfam" id="PF05131">
    <property type="entry name" value="Pep3_Vps18"/>
    <property type="match status" value="1"/>
</dbReference>
<keyword evidence="3" id="KW-0863">Zinc-finger</keyword>
<protein>
    <submittedName>
        <fullName evidence="11">Uncharacterized protein</fullName>
    </submittedName>
</protein>
<dbReference type="Pfam" id="PF26148">
    <property type="entry name" value="VPS18_RING_C"/>
    <property type="match status" value="1"/>
</dbReference>
<dbReference type="PROSITE" id="PS50236">
    <property type="entry name" value="CHCR"/>
    <property type="match status" value="1"/>
</dbReference>
<dbReference type="GO" id="GO:0035091">
    <property type="term" value="F:phosphatidylinositol binding"/>
    <property type="evidence" value="ECO:0007669"/>
    <property type="project" value="EnsemblFungi"/>
</dbReference>
<dbReference type="GO" id="GO:0000329">
    <property type="term" value="C:fungal-type vacuole membrane"/>
    <property type="evidence" value="ECO:0007669"/>
    <property type="project" value="EnsemblFungi"/>
</dbReference>
<dbReference type="OMA" id="KFFVFPC"/>
<dbReference type="GO" id="GO:0030897">
    <property type="term" value="C:HOPS complex"/>
    <property type="evidence" value="ECO:0007669"/>
    <property type="project" value="EnsemblFungi"/>
</dbReference>
<dbReference type="GO" id="GO:0006904">
    <property type="term" value="P:vesicle docking involved in exocytosis"/>
    <property type="evidence" value="ECO:0007669"/>
    <property type="project" value="EnsemblFungi"/>
</dbReference>
<dbReference type="GO" id="GO:0005829">
    <property type="term" value="C:cytosol"/>
    <property type="evidence" value="ECO:0007669"/>
    <property type="project" value="GOC"/>
</dbReference>
<dbReference type="GO" id="GO:0045324">
    <property type="term" value="P:late endosome to vacuole transport"/>
    <property type="evidence" value="ECO:0007669"/>
    <property type="project" value="EnsemblFungi"/>
</dbReference>
<feature type="coiled-coil region" evidence="8">
    <location>
        <begin position="909"/>
        <end position="936"/>
    </location>
</feature>
<evidence type="ECO:0000313" key="11">
    <source>
        <dbReference type="EMBL" id="CCE62215.1"/>
    </source>
</evidence>
<dbReference type="GO" id="GO:0035542">
    <property type="term" value="P:regulation of SNARE complex assembly"/>
    <property type="evidence" value="ECO:0007669"/>
    <property type="project" value="EnsemblFungi"/>
</dbReference>
<dbReference type="InterPro" id="IPR000547">
    <property type="entry name" value="Clathrin_H-chain/VPS_repeat"/>
</dbReference>
<dbReference type="SUPFAM" id="SSF57850">
    <property type="entry name" value="RING/U-box"/>
    <property type="match status" value="1"/>
</dbReference>
<dbReference type="GO" id="GO:0099022">
    <property type="term" value="P:vesicle tethering"/>
    <property type="evidence" value="ECO:0007669"/>
    <property type="project" value="EnsemblFungi"/>
</dbReference>
<dbReference type="STRING" id="1071381.G8BR39"/>
<dbReference type="InterPro" id="IPR007810">
    <property type="entry name" value="Pep3/Vps18_beta-prop"/>
</dbReference>
<evidence type="ECO:0000313" key="12">
    <source>
        <dbReference type="Proteomes" id="UP000005666"/>
    </source>
</evidence>
<evidence type="ECO:0000256" key="7">
    <source>
        <dbReference type="PROSITE-ProRule" id="PRU01006"/>
    </source>
</evidence>
<dbReference type="HOGENOM" id="CLU_003488_0_0_1"/>
<dbReference type="RefSeq" id="XP_003684649.1">
    <property type="nucleotide sequence ID" value="XM_003684601.1"/>
</dbReference>
<sequence>MGADPNYKADISQLGVDIEEVRLSFINELDKSHISSLQVKSNIMCFVLQSGILFVIDLDKPSKVHKYPIPLLNGGGKKPIELLIRIWLSPNGSLLFLKTNLSNYYVCDVNTLLEENDQKPTRALLFQVASLSKNNYDINSLEWCNDASFLCGSKDGHVSFVDVPNGDLLKLSNLSVTTVLKLINKLMVYCGINKKNKPYIECIIVSDSNIMYWGNIDSDNPIRSLKNRKVPEEKEQFDKLSANTTNKFSTYEDRFSWVTANGVVFGRTGDDIDQEYKTFTNSNRKILLDANLFLNVELTERQKIINDIIMTDFYLILQRDTLITVINRLTNEIVYEEELLLNESENIIGLTADHSQEVPTYWCYSNLHVYEITISNKSHSVWKILCKQNKFNTAQSLLDINNMEKDMIMHNKGDFLFENGNFFDAATSYGNSSYSSFGSIALKFLESDDDIDPLQEYLSVKLKKIPSTKESQKLLLTSWILWTYLKKLNIVDEKIASEKSSVLLTKLKEDKEIIKSELNTFLSEYAFSLDKKIVLQLLLSQNRQDELLFYAKLISDFEFILNYWIKKEKWYEAQKSLLNITDVKQIYEHASLLLLKIPDSLIKTWMKIDKIDYVKLIPSLLTYYSHYMKTPVIDNTTNQQKENYALTYLLWCIKNYTVTKTIVYNTAIYMMISTFNDDILDNSYQETIINFMTEHENRFDINFVLRLSLKFKTIIVSIYLYSKLKLYEAAVNLALENNLIEFAKDVVNNIGSENDMTELETSSNDKLCQKLYLKIAKKVLFDETNNHDLKTNINNILRETNGILTIKELLPLFKEFTTIANLKDQIIKSLELHGKSMSQITQNIKSSMIMKEELLQDMEYFQERYMTLEPGVSCDVCQKILQDQRFYVFPCSHNFHERCIKDSILDSNEIILKSKIENIERKLNRENNKVRKMTLNKEMNKLLSTKCCLCSDININKIESYVLDMNNTEESMKWII</sequence>
<accession>G8BR39</accession>
<dbReference type="GO" id="GO:0008270">
    <property type="term" value="F:zinc ion binding"/>
    <property type="evidence" value="ECO:0007669"/>
    <property type="project" value="UniProtKB-KW"/>
</dbReference>
<evidence type="ECO:0000256" key="1">
    <source>
        <dbReference type="ARBA" id="ARBA00010454"/>
    </source>
</evidence>
<keyword evidence="8" id="KW-0175">Coiled coil</keyword>
<dbReference type="GO" id="GO:0006886">
    <property type="term" value="P:intracellular protein transport"/>
    <property type="evidence" value="ECO:0007669"/>
    <property type="project" value="UniProtKB-UniRule"/>
</dbReference>
<dbReference type="GO" id="GO:0032889">
    <property type="term" value="P:regulation of vacuole fusion, non-autophagic"/>
    <property type="evidence" value="ECO:0007669"/>
    <property type="project" value="EnsemblFungi"/>
</dbReference>
<organism evidence="11 12">
    <name type="scientific">Tetrapisispora phaffii (strain ATCC 24235 / CBS 4417 / NBRC 1672 / NRRL Y-8282 / UCD 70-5)</name>
    <name type="common">Yeast</name>
    <name type="synonym">Fabospora phaffii</name>
    <dbReference type="NCBI Taxonomy" id="1071381"/>
    <lineage>
        <taxon>Eukaryota</taxon>
        <taxon>Fungi</taxon>
        <taxon>Dikarya</taxon>
        <taxon>Ascomycota</taxon>
        <taxon>Saccharomycotina</taxon>
        <taxon>Saccharomycetes</taxon>
        <taxon>Saccharomycetales</taxon>
        <taxon>Saccharomycetaceae</taxon>
        <taxon>Tetrapisispora</taxon>
    </lineage>
</organism>
<comment type="similarity">
    <text evidence="1">Belongs to the VPS18 family.</text>
</comment>
<keyword evidence="5" id="KW-0472">Membrane</keyword>
<dbReference type="PANTHER" id="PTHR23323">
    <property type="entry name" value="VACUOLAR PROTEIN SORTING-ASSOCIATED PROTEIN"/>
    <property type="match status" value="1"/>
</dbReference>
<dbReference type="GO" id="GO:0031901">
    <property type="term" value="C:early endosome membrane"/>
    <property type="evidence" value="ECO:0007669"/>
    <property type="project" value="EnsemblFungi"/>
</dbReference>
<evidence type="ECO:0000256" key="8">
    <source>
        <dbReference type="SAM" id="Coils"/>
    </source>
</evidence>
<dbReference type="EMBL" id="HE612858">
    <property type="protein sequence ID" value="CCE62215.1"/>
    <property type="molecule type" value="Genomic_DNA"/>
</dbReference>
<keyword evidence="12" id="KW-1185">Reference proteome</keyword>
<dbReference type="InterPro" id="IPR013083">
    <property type="entry name" value="Znf_RING/FYVE/PHD"/>
</dbReference>
<comment type="subcellular location">
    <subcellularLocation>
        <location evidence="6">Endomembrane system</location>
        <topology evidence="6">Peripheral membrane protein</topology>
        <orientation evidence="6">Cytoplasmic side</orientation>
    </subcellularLocation>
</comment>
<evidence type="ECO:0000259" key="9">
    <source>
        <dbReference type="Pfam" id="PF05131"/>
    </source>
</evidence>
<dbReference type="GO" id="GO:0006895">
    <property type="term" value="P:Golgi to endosome transport"/>
    <property type="evidence" value="ECO:0007669"/>
    <property type="project" value="EnsemblFungi"/>
</dbReference>
<dbReference type="GO" id="GO:0033263">
    <property type="term" value="C:CORVET complex"/>
    <property type="evidence" value="ECO:0007669"/>
    <property type="project" value="EnsemblFungi"/>
</dbReference>
<dbReference type="eggNOG" id="KOG2034">
    <property type="taxonomic scope" value="Eukaryota"/>
</dbReference>
<proteinExistence type="inferred from homology"/>
<dbReference type="OrthoDB" id="1845386at2759"/>